<name>A0A9P8CZY9_MORAP</name>
<evidence type="ECO:0000256" key="3">
    <source>
        <dbReference type="ARBA" id="ARBA00022989"/>
    </source>
</evidence>
<evidence type="ECO:0000313" key="8">
    <source>
        <dbReference type="Proteomes" id="UP000717515"/>
    </source>
</evidence>
<dbReference type="GO" id="GO:0016020">
    <property type="term" value="C:membrane"/>
    <property type="evidence" value="ECO:0007669"/>
    <property type="project" value="UniProtKB-SubCell"/>
</dbReference>
<evidence type="ECO:0000256" key="5">
    <source>
        <dbReference type="SAM" id="MobiDB-lite"/>
    </source>
</evidence>
<evidence type="ECO:0000313" key="7">
    <source>
        <dbReference type="EMBL" id="KAG9324936.1"/>
    </source>
</evidence>
<feature type="compositionally biased region" description="Polar residues" evidence="5">
    <location>
        <begin position="111"/>
        <end position="123"/>
    </location>
</feature>
<dbReference type="InterPro" id="IPR051694">
    <property type="entry name" value="Immunoregulatory_rcpt-like"/>
</dbReference>
<proteinExistence type="predicted"/>
<evidence type="ECO:0000256" key="2">
    <source>
        <dbReference type="ARBA" id="ARBA00022692"/>
    </source>
</evidence>
<sequence>MHFIWSLFPSSSRCSCQPTFPSSLWANRTRAGATCLVLSKKDPPCAPNKVLVVSSSRESKNAALTNTTIFMMGVTEPTASLTSPEHTIESTVSKSLAATTTLIASATTTAQHSSIAENTTSSPKHTEPTHSETLTPSTTDASSAVDSSSEGGTNKTGITIGVAIGSVVVAAGIGVWIFRKWKLSPSRQFKTKIRSSVGGSIVPNRADDNPDDYEMYSDIFRPAVHDSGFPGVVAASSMAGSSPQMQQVHYEQQPYDDHEQQMTPSQQQHVSLSATSTVPDYGQYRQQGQERWVDDGYGLSNTYNSTVGGAKQTVGNALGNEHLAGTGAQQKAQAEAKQSAQNAQTHAEGFGDNIKGAAQKAVGGATNDHSMEARGHGNSALGDVKRNV</sequence>
<feature type="transmembrane region" description="Helical" evidence="6">
    <location>
        <begin position="157"/>
        <end position="178"/>
    </location>
</feature>
<dbReference type="PANTHER" id="PTHR15549:SF30">
    <property type="entry name" value="MID2 DOMAIN-CONTAINING PROTEIN"/>
    <property type="match status" value="1"/>
</dbReference>
<dbReference type="AlphaFoldDB" id="A0A9P8CZY9"/>
<dbReference type="PANTHER" id="PTHR15549">
    <property type="entry name" value="PAIRED IMMUNOGLOBULIN-LIKE TYPE 2 RECEPTOR"/>
    <property type="match status" value="1"/>
</dbReference>
<evidence type="ECO:0000256" key="6">
    <source>
        <dbReference type="SAM" id="Phobius"/>
    </source>
</evidence>
<evidence type="ECO:0000256" key="4">
    <source>
        <dbReference type="ARBA" id="ARBA00023136"/>
    </source>
</evidence>
<accession>A0A9P8CZY9</accession>
<gene>
    <name evidence="7" type="ORF">KVV02_005175</name>
</gene>
<evidence type="ECO:0000256" key="1">
    <source>
        <dbReference type="ARBA" id="ARBA00004167"/>
    </source>
</evidence>
<comment type="caution">
    <text evidence="7">The sequence shown here is derived from an EMBL/GenBank/DDBJ whole genome shotgun (WGS) entry which is preliminary data.</text>
</comment>
<reference evidence="7" key="1">
    <citation type="submission" date="2021-07" db="EMBL/GenBank/DDBJ databases">
        <title>Draft genome of Mortierella alpina, strain LL118, isolated from an aspen leaf litter sample.</title>
        <authorList>
            <person name="Yang S."/>
            <person name="Vinatzer B.A."/>
        </authorList>
    </citation>
    <scope>NUCLEOTIDE SEQUENCE</scope>
    <source>
        <strain evidence="7">LL118</strain>
    </source>
</reference>
<dbReference type="EMBL" id="JAIFTL010000052">
    <property type="protein sequence ID" value="KAG9324936.1"/>
    <property type="molecule type" value="Genomic_DNA"/>
</dbReference>
<protein>
    <submittedName>
        <fullName evidence="7">Uncharacterized protein</fullName>
    </submittedName>
</protein>
<organism evidence="7 8">
    <name type="scientific">Mortierella alpina</name>
    <name type="common">Oleaginous fungus</name>
    <name type="synonym">Mortierella renispora</name>
    <dbReference type="NCBI Taxonomy" id="64518"/>
    <lineage>
        <taxon>Eukaryota</taxon>
        <taxon>Fungi</taxon>
        <taxon>Fungi incertae sedis</taxon>
        <taxon>Mucoromycota</taxon>
        <taxon>Mortierellomycotina</taxon>
        <taxon>Mortierellomycetes</taxon>
        <taxon>Mortierellales</taxon>
        <taxon>Mortierellaceae</taxon>
        <taxon>Mortierella</taxon>
    </lineage>
</organism>
<comment type="subcellular location">
    <subcellularLocation>
        <location evidence="1">Membrane</location>
        <topology evidence="1">Single-pass membrane protein</topology>
    </subcellularLocation>
</comment>
<keyword evidence="4 6" id="KW-0472">Membrane</keyword>
<dbReference type="Proteomes" id="UP000717515">
    <property type="component" value="Unassembled WGS sequence"/>
</dbReference>
<feature type="compositionally biased region" description="Low complexity" evidence="5">
    <location>
        <begin position="137"/>
        <end position="149"/>
    </location>
</feature>
<keyword evidence="3 6" id="KW-1133">Transmembrane helix</keyword>
<dbReference type="GO" id="GO:0071944">
    <property type="term" value="C:cell periphery"/>
    <property type="evidence" value="ECO:0007669"/>
    <property type="project" value="UniProtKB-ARBA"/>
</dbReference>
<keyword evidence="2 6" id="KW-0812">Transmembrane</keyword>
<feature type="region of interest" description="Disordered" evidence="5">
    <location>
        <begin position="108"/>
        <end position="155"/>
    </location>
</feature>
<feature type="region of interest" description="Disordered" evidence="5">
    <location>
        <begin position="362"/>
        <end position="388"/>
    </location>
</feature>